<sequence>MSSSLPHHSHLVNNNILLLREDNPQTSLSLDVDVISKAFSNDGQEPLVDGEVRSLTSSNNFINFCALYKLPLSTGLENKANATCNPVIRGAIPSVDFIPSSKFRSPLNGDTLKANVALTVSMQINNLNVVGFTDEELFYLSAPQQLDAEGKIMGLSMVVIEGLDSVQQTQTTDPKLFTFVKGTNIAQADTISINIESGLPVGEYRLSSITAAANWQPVIVSELAHGAIDDTVYNSTSPDFVTAASLTSTNNYINFCLNYPSLPVANGQTSSNATCNPAPMGLIGSADTMPSSKFLFPKHLDHIASNSPFTVRLSVNNMQTGSMTNSAKTYLSAPQEINEEGLIIGHAHVVIEELTSLQQDLPTNPKQFAFFAELGEEAVDGILETNVTGLPDGVYRLSSTLVSANHAPVIVAIVQHGSLNDMVYFTVGNGGNGSTSANTLDPGFLRAGTSTTSDPLSTSSNQPSQPAQGSHSHPTAAAIGGAIAGGIILILLIASLVLYRRCHNRKRRSLIDPATTRNSSDLAGQINPFLQPSASDSASSGLASLISNVQAKSVRQTQPMTTHRKGVNSGPNWMDRDENSGQSAHDPQRPTLQTSRRGSDVSGVSVAPSYHTNV</sequence>
<feature type="transmembrane region" description="Helical" evidence="2">
    <location>
        <begin position="476"/>
        <end position="499"/>
    </location>
</feature>
<dbReference type="EMBL" id="JBANRG010000055">
    <property type="protein sequence ID" value="KAK7443274.1"/>
    <property type="molecule type" value="Genomic_DNA"/>
</dbReference>
<accession>A0ABR1IZY0</accession>
<protein>
    <submittedName>
        <fullName evidence="3">Uncharacterized protein</fullName>
    </submittedName>
</protein>
<evidence type="ECO:0000256" key="2">
    <source>
        <dbReference type="SAM" id="Phobius"/>
    </source>
</evidence>
<name>A0ABR1IZY0_9AGAR</name>
<keyword evidence="2" id="KW-0812">Transmembrane</keyword>
<dbReference type="InterPro" id="IPR053216">
    <property type="entry name" value="Appressorial_penetr-assoc"/>
</dbReference>
<organism evidence="3 4">
    <name type="scientific">Marasmiellus scandens</name>
    <dbReference type="NCBI Taxonomy" id="2682957"/>
    <lineage>
        <taxon>Eukaryota</taxon>
        <taxon>Fungi</taxon>
        <taxon>Dikarya</taxon>
        <taxon>Basidiomycota</taxon>
        <taxon>Agaricomycotina</taxon>
        <taxon>Agaricomycetes</taxon>
        <taxon>Agaricomycetidae</taxon>
        <taxon>Agaricales</taxon>
        <taxon>Marasmiineae</taxon>
        <taxon>Omphalotaceae</taxon>
        <taxon>Marasmiellus</taxon>
    </lineage>
</organism>
<evidence type="ECO:0000256" key="1">
    <source>
        <dbReference type="SAM" id="MobiDB-lite"/>
    </source>
</evidence>
<keyword evidence="2" id="KW-0472">Membrane</keyword>
<keyword evidence="4" id="KW-1185">Reference proteome</keyword>
<feature type="compositionally biased region" description="Polar residues" evidence="1">
    <location>
        <begin position="461"/>
        <end position="473"/>
    </location>
</feature>
<proteinExistence type="predicted"/>
<keyword evidence="2" id="KW-1133">Transmembrane helix</keyword>
<comment type="caution">
    <text evidence="3">The sequence shown here is derived from an EMBL/GenBank/DDBJ whole genome shotgun (WGS) entry which is preliminary data.</text>
</comment>
<evidence type="ECO:0000313" key="3">
    <source>
        <dbReference type="EMBL" id="KAK7443274.1"/>
    </source>
</evidence>
<dbReference type="PANTHER" id="PTHR34587:SF2">
    <property type="entry name" value="G-PROTEIN COUPLED RECEPTORS FAMILY 1 PROFILE DOMAIN-CONTAINING PROTEIN"/>
    <property type="match status" value="1"/>
</dbReference>
<reference evidence="3 4" key="1">
    <citation type="submission" date="2024-01" db="EMBL/GenBank/DDBJ databases">
        <title>A draft genome for the cacao thread blight pathogen Marasmiellus scandens.</title>
        <authorList>
            <person name="Baruah I.K."/>
            <person name="Leung J."/>
            <person name="Bukari Y."/>
            <person name="Amoako-Attah I."/>
            <person name="Meinhardt L.W."/>
            <person name="Bailey B.A."/>
            <person name="Cohen S.P."/>
        </authorList>
    </citation>
    <scope>NUCLEOTIDE SEQUENCE [LARGE SCALE GENOMIC DNA]</scope>
    <source>
        <strain evidence="3 4">GH-19</strain>
    </source>
</reference>
<feature type="compositionally biased region" description="Polar residues" evidence="1">
    <location>
        <begin position="551"/>
        <end position="561"/>
    </location>
</feature>
<feature type="region of interest" description="Disordered" evidence="1">
    <location>
        <begin position="515"/>
        <end position="537"/>
    </location>
</feature>
<dbReference type="PANTHER" id="PTHR34587">
    <property type="entry name" value="VWFA DOMAIN-CONTAINING PROTEIN"/>
    <property type="match status" value="1"/>
</dbReference>
<feature type="region of interest" description="Disordered" evidence="1">
    <location>
        <begin position="436"/>
        <end position="474"/>
    </location>
</feature>
<gene>
    <name evidence="3" type="ORF">VKT23_015871</name>
</gene>
<feature type="region of interest" description="Disordered" evidence="1">
    <location>
        <begin position="551"/>
        <end position="614"/>
    </location>
</feature>
<evidence type="ECO:0000313" key="4">
    <source>
        <dbReference type="Proteomes" id="UP001498398"/>
    </source>
</evidence>
<feature type="compositionally biased region" description="Low complexity" evidence="1">
    <location>
        <begin position="449"/>
        <end position="460"/>
    </location>
</feature>
<dbReference type="Proteomes" id="UP001498398">
    <property type="component" value="Unassembled WGS sequence"/>
</dbReference>
<feature type="compositionally biased region" description="Polar residues" evidence="1">
    <location>
        <begin position="580"/>
        <end position="594"/>
    </location>
</feature>